<evidence type="ECO:0000259" key="4">
    <source>
        <dbReference type="Pfam" id="PF00205"/>
    </source>
</evidence>
<dbReference type="AlphaFoldDB" id="E1REV9"/>
<dbReference type="GeneID" id="9743839"/>
<evidence type="ECO:0000256" key="3">
    <source>
        <dbReference type="RuleBase" id="RU362132"/>
    </source>
</evidence>
<name>E1REV9_METP4</name>
<dbReference type="CDD" id="cd07035">
    <property type="entry name" value="TPP_PYR_POX_like"/>
    <property type="match status" value="1"/>
</dbReference>
<dbReference type="PANTHER" id="PTHR18968">
    <property type="entry name" value="THIAMINE PYROPHOSPHATE ENZYMES"/>
    <property type="match status" value="1"/>
</dbReference>
<dbReference type="InterPro" id="IPR029061">
    <property type="entry name" value="THDP-binding"/>
</dbReference>
<accession>E1REV9</accession>
<dbReference type="InterPro" id="IPR045229">
    <property type="entry name" value="TPP_enz"/>
</dbReference>
<dbReference type="GO" id="GO:0050660">
    <property type="term" value="F:flavin adenine dinucleotide binding"/>
    <property type="evidence" value="ECO:0007669"/>
    <property type="project" value="TreeGrafter"/>
</dbReference>
<dbReference type="GO" id="GO:0000287">
    <property type="term" value="F:magnesium ion binding"/>
    <property type="evidence" value="ECO:0007669"/>
    <property type="project" value="InterPro"/>
</dbReference>
<dbReference type="RefSeq" id="WP_013329307.1">
    <property type="nucleotide sequence ID" value="NC_014507.1"/>
</dbReference>
<comment type="similarity">
    <text evidence="1 3">Belongs to the TPP enzyme family.</text>
</comment>
<feature type="domain" description="Thiamine pyrophosphate enzyme N-terminal TPP-binding" evidence="6">
    <location>
        <begin position="3"/>
        <end position="106"/>
    </location>
</feature>
<dbReference type="GO" id="GO:0044272">
    <property type="term" value="P:sulfur compound biosynthetic process"/>
    <property type="evidence" value="ECO:0007669"/>
    <property type="project" value="UniProtKB-ARBA"/>
</dbReference>
<dbReference type="Pfam" id="PF02775">
    <property type="entry name" value="TPP_enzyme_C"/>
    <property type="match status" value="1"/>
</dbReference>
<dbReference type="Pfam" id="PF02776">
    <property type="entry name" value="TPP_enzyme_N"/>
    <property type="match status" value="1"/>
</dbReference>
<dbReference type="GO" id="GO:0030976">
    <property type="term" value="F:thiamine pyrophosphate binding"/>
    <property type="evidence" value="ECO:0007669"/>
    <property type="project" value="InterPro"/>
</dbReference>
<organism evidence="7 8">
    <name type="scientific">Methanolacinia petrolearia (strain DSM 11571 / OCM 486 / SEBR 4847)</name>
    <name type="common">Methanoplanus petrolearius</name>
    <dbReference type="NCBI Taxonomy" id="679926"/>
    <lineage>
        <taxon>Archaea</taxon>
        <taxon>Methanobacteriati</taxon>
        <taxon>Methanobacteriota</taxon>
        <taxon>Stenosarchaea group</taxon>
        <taxon>Methanomicrobia</taxon>
        <taxon>Methanomicrobiales</taxon>
        <taxon>Methanomicrobiaceae</taxon>
        <taxon>Methanolacinia</taxon>
    </lineage>
</organism>
<dbReference type="EMBL" id="CP002117">
    <property type="protein sequence ID" value="ADN36130.1"/>
    <property type="molecule type" value="Genomic_DNA"/>
</dbReference>
<dbReference type="GO" id="GO:0005948">
    <property type="term" value="C:acetolactate synthase complex"/>
    <property type="evidence" value="ECO:0007669"/>
    <property type="project" value="TreeGrafter"/>
</dbReference>
<dbReference type="SUPFAM" id="SSF52467">
    <property type="entry name" value="DHS-like NAD/FAD-binding domain"/>
    <property type="match status" value="1"/>
</dbReference>
<protein>
    <submittedName>
        <fullName evidence="7">Thiamine pyrophosphate protein central region</fullName>
    </submittedName>
</protein>
<dbReference type="SUPFAM" id="SSF52518">
    <property type="entry name" value="Thiamin diphosphate-binding fold (THDP-binding)"/>
    <property type="match status" value="2"/>
</dbReference>
<keyword evidence="8" id="KW-1185">Reference proteome</keyword>
<dbReference type="GO" id="GO:0003984">
    <property type="term" value="F:acetolactate synthase activity"/>
    <property type="evidence" value="ECO:0007669"/>
    <property type="project" value="TreeGrafter"/>
</dbReference>
<dbReference type="KEGG" id="mpi:Mpet_1370"/>
<evidence type="ECO:0000256" key="1">
    <source>
        <dbReference type="ARBA" id="ARBA00007812"/>
    </source>
</evidence>
<dbReference type="eggNOG" id="arCOG01998">
    <property type="taxonomic scope" value="Archaea"/>
</dbReference>
<dbReference type="InterPro" id="IPR012000">
    <property type="entry name" value="Thiamin_PyroP_enz_cen_dom"/>
</dbReference>
<feature type="domain" description="Thiamine pyrophosphate enzyme TPP-binding" evidence="5">
    <location>
        <begin position="400"/>
        <end position="551"/>
    </location>
</feature>
<dbReference type="CDD" id="cd00568">
    <property type="entry name" value="TPP_enzymes"/>
    <property type="match status" value="1"/>
</dbReference>
<keyword evidence="2 3" id="KW-0786">Thiamine pyrophosphate</keyword>
<dbReference type="InterPro" id="IPR029035">
    <property type="entry name" value="DHS-like_NAD/FAD-binding_dom"/>
</dbReference>
<dbReference type="InterPro" id="IPR011766">
    <property type="entry name" value="TPP_enzyme_TPP-bd"/>
</dbReference>
<gene>
    <name evidence="7" type="ordered locus">Mpet_1370</name>
</gene>
<evidence type="ECO:0000256" key="2">
    <source>
        <dbReference type="ARBA" id="ARBA00023052"/>
    </source>
</evidence>
<dbReference type="HOGENOM" id="CLU_013748_1_3_2"/>
<dbReference type="Proteomes" id="UP000006565">
    <property type="component" value="Chromosome"/>
</dbReference>
<dbReference type="PANTHER" id="PTHR18968:SF142">
    <property type="entry name" value="ACETOLACTATE SYNTHASE"/>
    <property type="match status" value="1"/>
</dbReference>
<dbReference type="OrthoDB" id="6837at2157"/>
<dbReference type="STRING" id="679926.Mpet_1370"/>
<feature type="domain" description="Thiamine pyrophosphate enzyme central" evidence="4">
    <location>
        <begin position="203"/>
        <end position="336"/>
    </location>
</feature>
<dbReference type="Pfam" id="PF00205">
    <property type="entry name" value="TPP_enzyme_M"/>
    <property type="match status" value="1"/>
</dbReference>
<dbReference type="InterPro" id="IPR012001">
    <property type="entry name" value="Thiamin_PyroP_enz_TPP-bd_dom"/>
</dbReference>
<evidence type="ECO:0000259" key="5">
    <source>
        <dbReference type="Pfam" id="PF02775"/>
    </source>
</evidence>
<dbReference type="Gene3D" id="3.40.50.970">
    <property type="match status" value="2"/>
</dbReference>
<dbReference type="GO" id="GO:0009097">
    <property type="term" value="P:isoleucine biosynthetic process"/>
    <property type="evidence" value="ECO:0007669"/>
    <property type="project" value="TreeGrafter"/>
</dbReference>
<dbReference type="PROSITE" id="PS00187">
    <property type="entry name" value="TPP_ENZYMES"/>
    <property type="match status" value="1"/>
</dbReference>
<proteinExistence type="inferred from homology"/>
<evidence type="ECO:0000313" key="7">
    <source>
        <dbReference type="EMBL" id="ADN36130.1"/>
    </source>
</evidence>
<evidence type="ECO:0000313" key="8">
    <source>
        <dbReference type="Proteomes" id="UP000006565"/>
    </source>
</evidence>
<dbReference type="GO" id="GO:0009099">
    <property type="term" value="P:L-valine biosynthetic process"/>
    <property type="evidence" value="ECO:0007669"/>
    <property type="project" value="TreeGrafter"/>
</dbReference>
<dbReference type="Gene3D" id="3.40.50.1220">
    <property type="entry name" value="TPP-binding domain"/>
    <property type="match status" value="1"/>
</dbReference>
<evidence type="ECO:0000259" key="6">
    <source>
        <dbReference type="Pfam" id="PF02776"/>
    </source>
</evidence>
<sequence length="604" mass="66444">MIRVADYIAEFCVKIGSPDVFLVSGGGMMHMLDGLACNENINVICAHNEAAAAVMAEGYSRVKNNIGTLFVTTGPGGTNAVTGVVDAWVDSIPLLVLSGQAKRSQNVYNSGSPGLRSLGGQEVNILPIVKSFTKYSEMVNDPEKIRYHLEKAVYYAKTGRPGPSWLDVPLDVQAAMIDPEKLEPFVPESCDQDRSLLAGQVKVITELLKNSQRPVIIAGHGIRLAHAEEEFLRAVETLNIPVVASKLGQDLMDYDNPNYIGFGGTKGTRAGNFAMQNADLVLAIGSRLAIPFTGYDYELFAREAKKIAVDIDPVELNKNTIDLDIKVQADAKEFLEILLDELQKNPVSEKKEWRERCQSWKSRYPVITPEISCHQRPVCSYNLFDRLSDLLDKNGIIIADAGTVYCIISQVHHVKAGQRVITPAALGTMGLSLPLGIGAYFANPDAKIVAVTGDGSLQMNIQELQTVFHYRIPLKLFVVNNDGYVSIRNTQNSYFNGRFCGSNPASGVSCPDLKKIAYAYGIPYESLHDQDELDLRLPGIIDMPGPVICEVFTCPDQQIQPSVSSKVLPNGNMASMPLEDLWPFLPRDEFLREMIVKPVKYDDE</sequence>
<reference evidence="7 8" key="1">
    <citation type="journal article" date="2010" name="Stand. Genomic Sci.">
        <title>Complete genome sequence of Methanoplanus petrolearius type strain (SEBR 4847).</title>
        <authorList>
            <person name="Brambilla E."/>
            <person name="Djao O.D."/>
            <person name="Daligault H."/>
            <person name="Lapidus A."/>
            <person name="Lucas S."/>
            <person name="Hammon N."/>
            <person name="Nolan M."/>
            <person name="Tice H."/>
            <person name="Cheng J.F."/>
            <person name="Han C."/>
            <person name="Tapia R."/>
            <person name="Goodwin L."/>
            <person name="Pitluck S."/>
            <person name="Liolios K."/>
            <person name="Ivanova N."/>
            <person name="Mavromatis K."/>
            <person name="Mikhailova N."/>
            <person name="Pati A."/>
            <person name="Chen A."/>
            <person name="Palaniappan K."/>
            <person name="Land M."/>
            <person name="Hauser L."/>
            <person name="Chang Y.J."/>
            <person name="Jeffries C.D."/>
            <person name="Rohde M."/>
            <person name="Spring S."/>
            <person name="Sikorski J."/>
            <person name="Goker M."/>
            <person name="Woyke T."/>
            <person name="Bristow J."/>
            <person name="Eisen J.A."/>
            <person name="Markowitz V."/>
            <person name="Hugenholtz P."/>
            <person name="Kyrpides N.C."/>
            <person name="Klenk H.P."/>
        </authorList>
    </citation>
    <scope>NUCLEOTIDE SEQUENCE [LARGE SCALE GENOMIC DNA]</scope>
    <source>
        <strain evidence="8">DSM 11571 / OCM 486 / SEBR 4847</strain>
    </source>
</reference>
<dbReference type="InterPro" id="IPR000399">
    <property type="entry name" value="TPP-bd_CS"/>
</dbReference>